<evidence type="ECO:0000313" key="1">
    <source>
        <dbReference type="EMBL" id="SEW23407.1"/>
    </source>
</evidence>
<dbReference type="OrthoDB" id="178002at2157"/>
<gene>
    <name evidence="1" type="ORF">SAMN04487945_2388</name>
</gene>
<dbReference type="EMBL" id="FOJA01000001">
    <property type="protein sequence ID" value="SEW23407.1"/>
    <property type="molecule type" value="Genomic_DNA"/>
</dbReference>
<dbReference type="AlphaFoldDB" id="A0A1I0Q951"/>
<name>A0A1I0Q951_9EURY</name>
<proteinExistence type="predicted"/>
<protein>
    <submittedName>
        <fullName evidence="1">Uncharacterized protein</fullName>
    </submittedName>
</protein>
<organism evidence="1 2">
    <name type="scientific">Halobacterium jilantaiense</name>
    <dbReference type="NCBI Taxonomy" id="355548"/>
    <lineage>
        <taxon>Archaea</taxon>
        <taxon>Methanobacteriati</taxon>
        <taxon>Methanobacteriota</taxon>
        <taxon>Stenosarchaea group</taxon>
        <taxon>Halobacteria</taxon>
        <taxon>Halobacteriales</taxon>
        <taxon>Halobacteriaceae</taxon>
        <taxon>Halobacterium</taxon>
    </lineage>
</organism>
<dbReference type="Proteomes" id="UP000198518">
    <property type="component" value="Unassembled WGS sequence"/>
</dbReference>
<sequence>MTSGEEEFGDVSAVVDELHDRASALSDDGDALAAVFPPSFMTRHTDAETFEAFVEDSRWDVSSRAEFAAIPQAEFDDYVADRTSFGDFEEMLGQAGEEWMARQLGL</sequence>
<dbReference type="RefSeq" id="WP_177170832.1">
    <property type="nucleotide sequence ID" value="NZ_FOJA01000001.1"/>
</dbReference>
<evidence type="ECO:0000313" key="2">
    <source>
        <dbReference type="Proteomes" id="UP000198518"/>
    </source>
</evidence>
<accession>A0A1I0Q951</accession>
<keyword evidence="2" id="KW-1185">Reference proteome</keyword>
<reference evidence="1 2" key="1">
    <citation type="submission" date="2016-10" db="EMBL/GenBank/DDBJ databases">
        <authorList>
            <person name="de Groot N.N."/>
        </authorList>
    </citation>
    <scope>NUCLEOTIDE SEQUENCE [LARGE SCALE GENOMIC DNA]</scope>
    <source>
        <strain evidence="1 2">CGMCC 1.5337</strain>
    </source>
</reference>